<dbReference type="GO" id="GO:0004077">
    <property type="term" value="F:biotin--[biotin carboxyl-carrier protein] ligase activity"/>
    <property type="evidence" value="ECO:0007669"/>
    <property type="project" value="UniProtKB-UniRule"/>
</dbReference>
<keyword evidence="1 2" id="KW-0436">Ligase</keyword>
<comment type="similarity">
    <text evidence="2">Belongs to the biotin--protein ligase family.</text>
</comment>
<evidence type="ECO:0000313" key="5">
    <source>
        <dbReference type="Proteomes" id="UP000470082"/>
    </source>
</evidence>
<dbReference type="AlphaFoldDB" id="A0A7X2T472"/>
<dbReference type="GO" id="GO:0006355">
    <property type="term" value="P:regulation of DNA-templated transcription"/>
    <property type="evidence" value="ECO:0007669"/>
    <property type="project" value="UniProtKB-UniRule"/>
</dbReference>
<dbReference type="InterPro" id="IPR036388">
    <property type="entry name" value="WH-like_DNA-bd_sf"/>
</dbReference>
<evidence type="ECO:0000259" key="3">
    <source>
        <dbReference type="PROSITE" id="PS51733"/>
    </source>
</evidence>
<dbReference type="PROSITE" id="PS51733">
    <property type="entry name" value="BPL_LPL_CATALYTIC"/>
    <property type="match status" value="1"/>
</dbReference>
<sequence>MTTKQKIITLLEQNRGQFFSGEAIASALKISRNAVWKTMKSLQKEGYDIQAVPNKGYSLSLENDIVSKEGIEKYIQVHCDIHYEKEVTSTNTMVVQKANQNEKEGYILVSSFQSKGKGRTGHTFYSPNESGVYLSILLRPNDKTPMEATNITSMAAVACCDAIEKVKDVKPQIKWINDIFVNQKKVCGILTEASISMENKCMDYVVMGIGMNVYMPENGFPKELETIAGSIYDSKIEDGKNKLVAYFINSFMNYYYHWDKKEYYQKYKDHSMILNQEVYIQGPSGFSKVYAKDIDENFELVIVENGIERKVSSGEVHVNVNL</sequence>
<protein>
    <recommendedName>
        <fullName evidence="2">Bifunctional ligase/repressor BirA</fullName>
    </recommendedName>
    <alternativeName>
        <fullName evidence="2">Biotin--[acetyl-CoA-carboxylase] ligase</fullName>
        <ecNumber evidence="2">6.3.4.15</ecNumber>
    </alternativeName>
    <alternativeName>
        <fullName evidence="2">Biotin--protein ligase</fullName>
    </alternativeName>
    <alternativeName>
        <fullName evidence="2">Biotin-[acetyl-CoA carboxylase] synthetase</fullName>
    </alternativeName>
</protein>
<feature type="binding site" evidence="2">
    <location>
        <position position="113"/>
    </location>
    <ligand>
        <name>biotin</name>
        <dbReference type="ChEBI" id="CHEBI:57586"/>
    </ligand>
</feature>
<reference evidence="4 5" key="1">
    <citation type="submission" date="2019-08" db="EMBL/GenBank/DDBJ databases">
        <title>In-depth cultivation of the pig gut microbiome towards novel bacterial diversity and tailored functional studies.</title>
        <authorList>
            <person name="Wylensek D."/>
            <person name="Hitch T.C.A."/>
            <person name="Clavel T."/>
        </authorList>
    </citation>
    <scope>NUCLEOTIDE SEQUENCE [LARGE SCALE GENOMIC DNA]</scope>
    <source>
        <strain evidence="4 5">LKV-178-WT-2G</strain>
    </source>
</reference>
<keyword evidence="2" id="KW-0547">Nucleotide-binding</keyword>
<dbReference type="PANTHER" id="PTHR12835">
    <property type="entry name" value="BIOTIN PROTEIN LIGASE"/>
    <property type="match status" value="1"/>
</dbReference>
<evidence type="ECO:0000313" key="4">
    <source>
        <dbReference type="EMBL" id="MSS01476.1"/>
    </source>
</evidence>
<keyword evidence="2" id="KW-0092">Biotin</keyword>
<accession>A0A7X2T472</accession>
<dbReference type="GO" id="GO:0005524">
    <property type="term" value="F:ATP binding"/>
    <property type="evidence" value="ECO:0007669"/>
    <property type="project" value="UniProtKB-UniRule"/>
</dbReference>
<dbReference type="InterPro" id="IPR030855">
    <property type="entry name" value="Bifunct_BirA"/>
</dbReference>
<proteinExistence type="inferred from homology"/>
<comment type="caution">
    <text evidence="2">Lacks conserved residue(s) required for the propagation of feature annotation.</text>
</comment>
<dbReference type="EC" id="6.3.4.15" evidence="2"/>
<feature type="binding site" evidence="2">
    <location>
        <position position="185"/>
    </location>
    <ligand>
        <name>biotin</name>
        <dbReference type="ChEBI" id="CHEBI:57586"/>
    </ligand>
</feature>
<dbReference type="Proteomes" id="UP000470082">
    <property type="component" value="Unassembled WGS sequence"/>
</dbReference>
<dbReference type="InterPro" id="IPR004408">
    <property type="entry name" value="Biotin_CoA_COase_ligase"/>
</dbReference>
<evidence type="ECO:0000256" key="2">
    <source>
        <dbReference type="HAMAP-Rule" id="MF_00978"/>
    </source>
</evidence>
<dbReference type="EMBL" id="VUMM01000007">
    <property type="protein sequence ID" value="MSS01476.1"/>
    <property type="molecule type" value="Genomic_DNA"/>
</dbReference>
<dbReference type="Gene3D" id="1.10.10.10">
    <property type="entry name" value="Winged helix-like DNA-binding domain superfamily/Winged helix DNA-binding domain"/>
    <property type="match status" value="1"/>
</dbReference>
<dbReference type="InterPro" id="IPR036390">
    <property type="entry name" value="WH_DNA-bd_sf"/>
</dbReference>
<comment type="function">
    <text evidence="2">Acts both as a biotin--[acetyl-CoA-carboxylase] ligase and a repressor.</text>
</comment>
<dbReference type="NCBIfam" id="TIGR00121">
    <property type="entry name" value="birA_ligase"/>
    <property type="match status" value="1"/>
</dbReference>
<dbReference type="RefSeq" id="WP_154460011.1">
    <property type="nucleotide sequence ID" value="NZ_JBJEEW010000066.1"/>
</dbReference>
<feature type="binding site" evidence="2">
    <location>
        <begin position="89"/>
        <end position="91"/>
    </location>
    <ligand>
        <name>biotin</name>
        <dbReference type="ChEBI" id="CHEBI:57586"/>
    </ligand>
</feature>
<keyword evidence="2" id="KW-0805">Transcription regulation</keyword>
<dbReference type="Pfam" id="PF03099">
    <property type="entry name" value="BPL_LplA_LipB"/>
    <property type="match status" value="1"/>
</dbReference>
<dbReference type="HAMAP" id="MF_00978">
    <property type="entry name" value="Bifunct_BirA"/>
    <property type="match status" value="1"/>
</dbReference>
<feature type="DNA-binding region" description="H-T-H motif" evidence="2">
    <location>
        <begin position="21"/>
        <end position="40"/>
    </location>
</feature>
<dbReference type="CDD" id="cd16442">
    <property type="entry name" value="BPL"/>
    <property type="match status" value="1"/>
</dbReference>
<evidence type="ECO:0000256" key="1">
    <source>
        <dbReference type="ARBA" id="ARBA00022598"/>
    </source>
</evidence>
<keyword evidence="2" id="KW-0678">Repressor</keyword>
<keyword evidence="2" id="KW-0804">Transcription</keyword>
<dbReference type="GO" id="GO:0003677">
    <property type="term" value="F:DNA binding"/>
    <property type="evidence" value="ECO:0007669"/>
    <property type="project" value="UniProtKB-UniRule"/>
</dbReference>
<dbReference type="InterPro" id="IPR004143">
    <property type="entry name" value="BPL_LPL_catalytic"/>
</dbReference>
<dbReference type="Pfam" id="PF08279">
    <property type="entry name" value="HTH_11"/>
    <property type="match status" value="1"/>
</dbReference>
<comment type="caution">
    <text evidence="4">The sequence shown here is derived from an EMBL/GenBank/DDBJ whole genome shotgun (WGS) entry which is preliminary data.</text>
</comment>
<keyword evidence="5" id="KW-1185">Reference proteome</keyword>
<dbReference type="Gene3D" id="3.30.930.10">
    <property type="entry name" value="Bira Bifunctional Protein, Domain 2"/>
    <property type="match status" value="1"/>
</dbReference>
<keyword evidence="2" id="KW-0067">ATP-binding</keyword>
<name>A0A7X2T472_9FIRM</name>
<organism evidence="4 5">
    <name type="scientific">Floccifex porci</name>
    <dbReference type="NCBI Taxonomy" id="2606629"/>
    <lineage>
        <taxon>Bacteria</taxon>
        <taxon>Bacillati</taxon>
        <taxon>Bacillota</taxon>
        <taxon>Erysipelotrichia</taxon>
        <taxon>Erysipelotrichales</taxon>
        <taxon>Erysipelotrichaceae</taxon>
        <taxon>Floccifex</taxon>
    </lineage>
</organism>
<dbReference type="PANTHER" id="PTHR12835:SF5">
    <property type="entry name" value="BIOTIN--PROTEIN LIGASE"/>
    <property type="match status" value="1"/>
</dbReference>
<dbReference type="InterPro" id="IPR013196">
    <property type="entry name" value="HTH_11"/>
</dbReference>
<feature type="domain" description="BPL/LPL catalytic" evidence="3">
    <location>
        <begin position="67"/>
        <end position="263"/>
    </location>
</feature>
<dbReference type="GO" id="GO:0009249">
    <property type="term" value="P:protein lipoylation"/>
    <property type="evidence" value="ECO:0007669"/>
    <property type="project" value="UniProtKB-ARBA"/>
</dbReference>
<gene>
    <name evidence="2" type="primary">birA</name>
    <name evidence="4" type="ORF">FYJ50_05080</name>
</gene>
<comment type="catalytic activity">
    <reaction evidence="2">
        <text>biotin + L-lysyl-[protein] + ATP = N(6)-biotinyl-L-lysyl-[protein] + AMP + diphosphate + H(+)</text>
        <dbReference type="Rhea" id="RHEA:11756"/>
        <dbReference type="Rhea" id="RHEA-COMP:9752"/>
        <dbReference type="Rhea" id="RHEA-COMP:10505"/>
        <dbReference type="ChEBI" id="CHEBI:15378"/>
        <dbReference type="ChEBI" id="CHEBI:29969"/>
        <dbReference type="ChEBI" id="CHEBI:30616"/>
        <dbReference type="ChEBI" id="CHEBI:33019"/>
        <dbReference type="ChEBI" id="CHEBI:57586"/>
        <dbReference type="ChEBI" id="CHEBI:83144"/>
        <dbReference type="ChEBI" id="CHEBI:456215"/>
        <dbReference type="EC" id="6.3.4.15"/>
    </reaction>
</comment>
<dbReference type="SUPFAM" id="SSF46785">
    <property type="entry name" value="Winged helix' DNA-binding domain"/>
    <property type="match status" value="1"/>
</dbReference>
<dbReference type="GO" id="GO:0016740">
    <property type="term" value="F:transferase activity"/>
    <property type="evidence" value="ECO:0007669"/>
    <property type="project" value="UniProtKB-ARBA"/>
</dbReference>
<dbReference type="GO" id="GO:0005737">
    <property type="term" value="C:cytoplasm"/>
    <property type="evidence" value="ECO:0007669"/>
    <property type="project" value="TreeGrafter"/>
</dbReference>
<dbReference type="InterPro" id="IPR045864">
    <property type="entry name" value="aa-tRNA-synth_II/BPL/LPL"/>
</dbReference>
<keyword evidence="2" id="KW-0238">DNA-binding</keyword>
<dbReference type="SUPFAM" id="SSF55681">
    <property type="entry name" value="Class II aaRS and biotin synthetases"/>
    <property type="match status" value="1"/>
</dbReference>